<dbReference type="KEGG" id="vg:80532647"/>
<gene>
    <name evidence="1" type="primary">HP10</name>
</gene>
<evidence type="ECO:0000313" key="2">
    <source>
        <dbReference type="Proteomes" id="UP000325782"/>
    </source>
</evidence>
<dbReference type="EMBL" id="HQ878327">
    <property type="protein sequence ID" value="AHA93302.1"/>
    <property type="molecule type" value="Genomic_DNA"/>
</dbReference>
<sequence length="155" mass="17450">MSEEVNPWLCLGGGDDETVPKALGSAMERDLRYFMDRTKVTKAESDCRGRPSRRERWKKPELSNVDEFLYCVRSPANADGPEKEEAVSKLLKDMRLFIECFRQVGAAGKCTGVLQPFRCALDQDETADEILAAAAVTPKKERRIRSTAPRGHFII</sequence>
<keyword evidence="2" id="KW-1185">Reference proteome</keyword>
<accession>V5NWM9</accession>
<evidence type="ECO:0000313" key="1">
    <source>
        <dbReference type="EMBL" id="AHA93302.1"/>
    </source>
</evidence>
<proteinExistence type="predicted"/>
<name>V5NWM9_9ALPH</name>
<organism evidence="1 2">
    <name type="scientific">Chelonid alphaherpesvirus 5</name>
    <dbReference type="NCBI Taxonomy" id="702736"/>
    <lineage>
        <taxon>Viruses</taxon>
        <taxon>Duplodnaviria</taxon>
        <taxon>Heunggongvirae</taxon>
        <taxon>Peploviricota</taxon>
        <taxon>Herviviricetes</taxon>
        <taxon>Herpesvirales</taxon>
        <taxon>Orthoherpesviridae</taxon>
        <taxon>Alphaherpesvirinae</taxon>
        <taxon>Scutavirus</taxon>
        <taxon>Scutavirus chelonidalpha5</taxon>
    </lineage>
</organism>
<protein>
    <submittedName>
        <fullName evidence="1">Uncharacterized protein</fullName>
    </submittedName>
</protein>
<reference evidence="1 2" key="1">
    <citation type="journal article" date="2012" name="PLoS ONE">
        <title>The genome of Chelonid herpesvirus 5 harbors atypical genes.</title>
        <authorList>
            <person name="Ackermann M."/>
            <person name="Koriabine M."/>
            <person name="Hartmann-Fritsch F."/>
            <person name="de Jong P.J."/>
            <person name="Lewis T.D."/>
            <person name="Schetle N."/>
            <person name="Work T.M."/>
            <person name="Dagenais J."/>
            <person name="Balazs G.H."/>
            <person name="Leong J.A."/>
        </authorList>
    </citation>
    <scope>NUCLEOTIDE SEQUENCE [LARGE SCALE GENOMIC DNA]</scope>
</reference>
<dbReference type="RefSeq" id="YP_010795488.1">
    <property type="nucleotide sequence ID" value="NC_075701.1"/>
</dbReference>
<dbReference type="Proteomes" id="UP000325782">
    <property type="component" value="Segment"/>
</dbReference>
<dbReference type="GeneID" id="80532647"/>